<dbReference type="AlphaFoldDB" id="A0AAF3EE54"/>
<evidence type="ECO:0000256" key="3">
    <source>
        <dbReference type="ARBA" id="ARBA00022529"/>
    </source>
</evidence>
<dbReference type="Pfam" id="PF00059">
    <property type="entry name" value="Lectin_C"/>
    <property type="match status" value="1"/>
</dbReference>
<dbReference type="Gene3D" id="1.10.530.10">
    <property type="match status" value="1"/>
</dbReference>
<evidence type="ECO:0000256" key="6">
    <source>
        <dbReference type="ARBA" id="ARBA00023157"/>
    </source>
</evidence>
<reference evidence="12" key="1">
    <citation type="submission" date="2024-02" db="UniProtKB">
        <authorList>
            <consortium name="WormBaseParasite"/>
        </authorList>
    </citation>
    <scope>IDENTIFICATION</scope>
</reference>
<keyword evidence="9" id="KW-1133">Transmembrane helix</keyword>
<dbReference type="InterPro" id="IPR001304">
    <property type="entry name" value="C-type_lectin-like"/>
</dbReference>
<feature type="disulfide bond" evidence="8">
    <location>
        <begin position="272"/>
        <end position="301"/>
    </location>
</feature>
<evidence type="ECO:0000256" key="9">
    <source>
        <dbReference type="SAM" id="Phobius"/>
    </source>
</evidence>
<keyword evidence="6 8" id="KW-1015">Disulfide bond</keyword>
<dbReference type="PANTHER" id="PTHR11195:SF13">
    <property type="entry name" value="INVERTEBRATE-TYPE LYSOZYME 2-RELATED"/>
    <property type="match status" value="1"/>
</dbReference>
<comment type="catalytic activity">
    <reaction evidence="1">
        <text>Hydrolysis of (1-&gt;4)-beta-linkages between N-acetylmuramic acid and N-acetyl-D-glucosamine residues in a peptidoglycan and between N-acetyl-D-glucosamine residues in chitodextrins.</text>
        <dbReference type="EC" id="3.2.1.17"/>
    </reaction>
</comment>
<dbReference type="SUPFAM" id="SSF56436">
    <property type="entry name" value="C-type lectin-like"/>
    <property type="match status" value="1"/>
</dbReference>
<dbReference type="InterPro" id="IPR016187">
    <property type="entry name" value="CTDL_fold"/>
</dbReference>
<feature type="disulfide bond" evidence="8">
    <location>
        <begin position="250"/>
        <end position="259"/>
    </location>
</feature>
<dbReference type="EC" id="3.2.1.17" evidence="2"/>
<feature type="disulfide bond" evidence="8">
    <location>
        <begin position="234"/>
        <end position="321"/>
    </location>
</feature>
<dbReference type="GO" id="GO:0031640">
    <property type="term" value="P:killing of cells of another organism"/>
    <property type="evidence" value="ECO:0007669"/>
    <property type="project" value="UniProtKB-KW"/>
</dbReference>
<evidence type="ECO:0000313" key="11">
    <source>
        <dbReference type="Proteomes" id="UP000887575"/>
    </source>
</evidence>
<dbReference type="Gene3D" id="3.10.100.10">
    <property type="entry name" value="Mannose-Binding Protein A, subunit A"/>
    <property type="match status" value="1"/>
</dbReference>
<dbReference type="Proteomes" id="UP000887575">
    <property type="component" value="Unassembled WGS sequence"/>
</dbReference>
<evidence type="ECO:0000256" key="1">
    <source>
        <dbReference type="ARBA" id="ARBA00000632"/>
    </source>
</evidence>
<evidence type="ECO:0000256" key="5">
    <source>
        <dbReference type="ARBA" id="ARBA00022801"/>
    </source>
</evidence>
<dbReference type="Pfam" id="PF05497">
    <property type="entry name" value="Destabilase"/>
    <property type="match status" value="1"/>
</dbReference>
<dbReference type="PANTHER" id="PTHR11195">
    <property type="entry name" value="DESTABILASE-RELATED"/>
    <property type="match status" value="1"/>
</dbReference>
<dbReference type="InterPro" id="IPR008597">
    <property type="entry name" value="Invert_lysozyme"/>
</dbReference>
<protein>
    <recommendedName>
        <fullName evidence="2">lysozyme</fullName>
        <ecNumber evidence="2">3.2.1.17</ecNumber>
    </recommendedName>
</protein>
<evidence type="ECO:0000256" key="8">
    <source>
        <dbReference type="PIRSR" id="PIRSR608597-3"/>
    </source>
</evidence>
<keyword evidence="4" id="KW-0081">Bacteriolytic enzyme</keyword>
<feature type="disulfide bond" evidence="8">
    <location>
        <begin position="291"/>
        <end position="297"/>
    </location>
</feature>
<keyword evidence="7" id="KW-0326">Glycosidase</keyword>
<evidence type="ECO:0000256" key="2">
    <source>
        <dbReference type="ARBA" id="ARBA00012732"/>
    </source>
</evidence>
<organism evidence="11 12">
    <name type="scientific">Mesorhabditis belari</name>
    <dbReference type="NCBI Taxonomy" id="2138241"/>
    <lineage>
        <taxon>Eukaryota</taxon>
        <taxon>Metazoa</taxon>
        <taxon>Ecdysozoa</taxon>
        <taxon>Nematoda</taxon>
        <taxon>Chromadorea</taxon>
        <taxon>Rhabditida</taxon>
        <taxon>Rhabditina</taxon>
        <taxon>Rhabditomorpha</taxon>
        <taxon>Rhabditoidea</taxon>
        <taxon>Rhabditidae</taxon>
        <taxon>Mesorhabditinae</taxon>
        <taxon>Mesorhabditis</taxon>
    </lineage>
</organism>
<accession>A0AAF3EE54</accession>
<dbReference type="CDD" id="cd16890">
    <property type="entry name" value="lyz_i"/>
    <property type="match status" value="1"/>
</dbReference>
<proteinExistence type="predicted"/>
<feature type="disulfide bond" evidence="8">
    <location>
        <begin position="237"/>
        <end position="351"/>
    </location>
</feature>
<keyword evidence="3" id="KW-0929">Antimicrobial</keyword>
<feature type="transmembrane region" description="Helical" evidence="9">
    <location>
        <begin position="14"/>
        <end position="38"/>
    </location>
</feature>
<keyword evidence="5" id="KW-0378">Hydrolase</keyword>
<dbReference type="PROSITE" id="PS51909">
    <property type="entry name" value="LYSOZYME_I"/>
    <property type="match status" value="1"/>
</dbReference>
<feature type="domain" description="C-type lectin" evidence="10">
    <location>
        <begin position="86"/>
        <end position="211"/>
    </location>
</feature>
<dbReference type="PROSITE" id="PS50041">
    <property type="entry name" value="C_TYPE_LECTIN_2"/>
    <property type="match status" value="1"/>
</dbReference>
<sequence length="352" mass="40920">MRYSPIQKVVYRSYFWFIAFLIVVAYSILSTGYIIYLLRDLYHGAAHDLRLIDENLRTLSKNLSLCHDGKLKIPVMCQSGWKYLKKTNSCYRAFDVELSFTDARAICKESTNDRSQVDLVSIQSLEENQFVYDLFPEAKGAAWIGLEKFAKIPDFDGWTNGKVLNYRLWGNGEPGKDDGHLGAVIQLGYGDLDWQHWKTVDIMKKHQFVCQQRLEKETRDYLAKQKREKAMSKCMDCMCAQENCQNDIGCVEVWGRTACGNYQITFDYYIDCGMPKWMGMIETQEEAWKRCSQDISCSRECIANYYNRWETNCPNKTMTICERMIRLHKGGPNGCNQNMTLPFWNAARDKCS</sequence>
<dbReference type="WBParaSite" id="MBELARI_LOCUS12237">
    <property type="protein sequence ID" value="MBELARI_LOCUS12237"/>
    <property type="gene ID" value="MBELARI_LOCUS12237"/>
</dbReference>
<keyword evidence="9" id="KW-0812">Transmembrane</keyword>
<dbReference type="SMART" id="SM00034">
    <property type="entry name" value="CLECT"/>
    <property type="match status" value="1"/>
</dbReference>
<dbReference type="InterPro" id="IPR016186">
    <property type="entry name" value="C-type_lectin-like/link_sf"/>
</dbReference>
<evidence type="ECO:0000259" key="10">
    <source>
        <dbReference type="PROSITE" id="PS50041"/>
    </source>
</evidence>
<evidence type="ECO:0000256" key="4">
    <source>
        <dbReference type="ARBA" id="ARBA00022638"/>
    </source>
</evidence>
<dbReference type="GO" id="GO:0042742">
    <property type="term" value="P:defense response to bacterium"/>
    <property type="evidence" value="ECO:0007669"/>
    <property type="project" value="UniProtKB-KW"/>
</dbReference>
<keyword evidence="11" id="KW-1185">Reference proteome</keyword>
<name>A0AAF3EE54_9BILA</name>
<evidence type="ECO:0000256" key="7">
    <source>
        <dbReference type="ARBA" id="ARBA00023295"/>
    </source>
</evidence>
<evidence type="ECO:0000313" key="12">
    <source>
        <dbReference type="WBParaSite" id="MBELARI_LOCUS12237"/>
    </source>
</evidence>
<keyword evidence="9" id="KW-0472">Membrane</keyword>
<dbReference type="GO" id="GO:0003796">
    <property type="term" value="F:lysozyme activity"/>
    <property type="evidence" value="ECO:0007669"/>
    <property type="project" value="UniProtKB-EC"/>
</dbReference>